<comment type="caution">
    <text evidence="5">The sequence shown here is derived from an EMBL/GenBank/DDBJ whole genome shotgun (WGS) entry which is preliminary data.</text>
</comment>
<dbReference type="Pfam" id="PF08220">
    <property type="entry name" value="HTH_DeoR"/>
    <property type="match status" value="1"/>
</dbReference>
<evidence type="ECO:0000256" key="2">
    <source>
        <dbReference type="ARBA" id="ARBA00023125"/>
    </source>
</evidence>
<dbReference type="SMART" id="SM00420">
    <property type="entry name" value="HTH_DEOR"/>
    <property type="match status" value="1"/>
</dbReference>
<dbReference type="PANTHER" id="PTHR30363:SF44">
    <property type="entry name" value="AGA OPERON TRANSCRIPTIONAL REPRESSOR-RELATED"/>
    <property type="match status" value="1"/>
</dbReference>
<dbReference type="SUPFAM" id="SSF100950">
    <property type="entry name" value="NagB/RpiA/CoA transferase-like"/>
    <property type="match status" value="1"/>
</dbReference>
<dbReference type="EMBL" id="DXEV01000215">
    <property type="protein sequence ID" value="HIX57912.1"/>
    <property type="molecule type" value="Genomic_DNA"/>
</dbReference>
<reference evidence="5" key="2">
    <citation type="submission" date="2021-04" db="EMBL/GenBank/DDBJ databases">
        <authorList>
            <person name="Gilroy R."/>
        </authorList>
    </citation>
    <scope>NUCLEOTIDE SEQUENCE</scope>
    <source>
        <strain evidence="5">USASDec5-558</strain>
    </source>
</reference>
<keyword evidence="1" id="KW-0805">Transcription regulation</keyword>
<dbReference type="Proteomes" id="UP000886829">
    <property type="component" value="Unassembled WGS sequence"/>
</dbReference>
<dbReference type="InterPro" id="IPR014036">
    <property type="entry name" value="DeoR-like_C"/>
</dbReference>
<dbReference type="Gene3D" id="1.10.10.10">
    <property type="entry name" value="Winged helix-like DNA-binding domain superfamily/Winged helix DNA-binding domain"/>
    <property type="match status" value="1"/>
</dbReference>
<dbReference type="InterPro" id="IPR036390">
    <property type="entry name" value="WH_DNA-bd_sf"/>
</dbReference>
<dbReference type="PROSITE" id="PS51000">
    <property type="entry name" value="HTH_DEOR_2"/>
    <property type="match status" value="1"/>
</dbReference>
<evidence type="ECO:0000259" key="4">
    <source>
        <dbReference type="PROSITE" id="PS51000"/>
    </source>
</evidence>
<evidence type="ECO:0000256" key="3">
    <source>
        <dbReference type="ARBA" id="ARBA00023163"/>
    </source>
</evidence>
<accession>A0A9D1WFJ4</accession>
<dbReference type="PANTHER" id="PTHR30363">
    <property type="entry name" value="HTH-TYPE TRANSCRIPTIONAL REGULATOR SRLR-RELATED"/>
    <property type="match status" value="1"/>
</dbReference>
<dbReference type="InterPro" id="IPR050313">
    <property type="entry name" value="Carb_Metab_HTH_regulators"/>
</dbReference>
<sequence length="278" mass="31411">MSEKDSNQGSVTMLALERKQKIIERLRQDRKVYVNELSRALDVTEETIRRDLKEIEKQGIAIRSHGGALLNDAAQVKPFSERETINHDLKTKIALCVQDFIEDGMVIMVDASTTTKIVIEHIDNAKHLTIITNSYTLIDQLSDRSNLRFIATGGECYGKYKAYVGSDALRTIQRYNADLAILGCHSLSLDCGYTESNILEGDVKFAMSRQSSRTIEVADHTKFNRRSLANVLDFTDVDVLASDRRPETAWVDFFRQRKLTLVYPEASSEDEGELNLGD</sequence>
<evidence type="ECO:0000256" key="1">
    <source>
        <dbReference type="ARBA" id="ARBA00023015"/>
    </source>
</evidence>
<dbReference type="InterPro" id="IPR018356">
    <property type="entry name" value="Tscrpt_reg_HTH_DeoR_CS"/>
</dbReference>
<dbReference type="PRINTS" id="PR00037">
    <property type="entry name" value="HTHLACR"/>
</dbReference>
<dbReference type="InterPro" id="IPR037171">
    <property type="entry name" value="NagB/RpiA_transferase-like"/>
</dbReference>
<dbReference type="GO" id="GO:0003677">
    <property type="term" value="F:DNA binding"/>
    <property type="evidence" value="ECO:0007669"/>
    <property type="project" value="UniProtKB-KW"/>
</dbReference>
<dbReference type="InterPro" id="IPR001034">
    <property type="entry name" value="DeoR_HTH"/>
</dbReference>
<name>A0A9D1WFJ4_9GAMM</name>
<protein>
    <submittedName>
        <fullName evidence="5">DeoR/GlpR family DNA-binding transcription regulator</fullName>
    </submittedName>
</protein>
<proteinExistence type="predicted"/>
<dbReference type="InterPro" id="IPR036388">
    <property type="entry name" value="WH-like_DNA-bd_sf"/>
</dbReference>
<dbReference type="SUPFAM" id="SSF46785">
    <property type="entry name" value="Winged helix' DNA-binding domain"/>
    <property type="match status" value="1"/>
</dbReference>
<dbReference type="AlphaFoldDB" id="A0A9D1WFJ4"/>
<dbReference type="PROSITE" id="PS00894">
    <property type="entry name" value="HTH_DEOR_1"/>
    <property type="match status" value="1"/>
</dbReference>
<evidence type="ECO:0000313" key="5">
    <source>
        <dbReference type="EMBL" id="HIX57912.1"/>
    </source>
</evidence>
<gene>
    <name evidence="5" type="ORF">H9850_10655</name>
</gene>
<feature type="domain" description="HTH deoR-type" evidence="4">
    <location>
        <begin position="15"/>
        <end position="70"/>
    </location>
</feature>
<reference evidence="5" key="1">
    <citation type="journal article" date="2021" name="PeerJ">
        <title>Extensive microbial diversity within the chicken gut microbiome revealed by metagenomics and culture.</title>
        <authorList>
            <person name="Gilroy R."/>
            <person name="Ravi A."/>
            <person name="Getino M."/>
            <person name="Pursley I."/>
            <person name="Horton D.L."/>
            <person name="Alikhan N.F."/>
            <person name="Baker D."/>
            <person name="Gharbi K."/>
            <person name="Hall N."/>
            <person name="Watson M."/>
            <person name="Adriaenssens E.M."/>
            <person name="Foster-Nyarko E."/>
            <person name="Jarju S."/>
            <person name="Secka A."/>
            <person name="Antonio M."/>
            <person name="Oren A."/>
            <person name="Chaudhuri R.R."/>
            <person name="La Ragione R."/>
            <person name="Hildebrand F."/>
            <person name="Pallen M.J."/>
        </authorList>
    </citation>
    <scope>NUCLEOTIDE SEQUENCE</scope>
    <source>
        <strain evidence="5">USASDec5-558</strain>
    </source>
</reference>
<keyword evidence="3" id="KW-0804">Transcription</keyword>
<dbReference type="SMART" id="SM01134">
    <property type="entry name" value="DeoRC"/>
    <property type="match status" value="1"/>
</dbReference>
<dbReference type="GO" id="GO:0003700">
    <property type="term" value="F:DNA-binding transcription factor activity"/>
    <property type="evidence" value="ECO:0007669"/>
    <property type="project" value="InterPro"/>
</dbReference>
<dbReference type="Pfam" id="PF00455">
    <property type="entry name" value="DeoRC"/>
    <property type="match status" value="1"/>
</dbReference>
<organism evidence="5 6">
    <name type="scientific">Candidatus Anaerobiospirillum pullistercoris</name>
    <dbReference type="NCBI Taxonomy" id="2838452"/>
    <lineage>
        <taxon>Bacteria</taxon>
        <taxon>Pseudomonadati</taxon>
        <taxon>Pseudomonadota</taxon>
        <taxon>Gammaproteobacteria</taxon>
        <taxon>Aeromonadales</taxon>
        <taxon>Succinivibrionaceae</taxon>
        <taxon>Anaerobiospirillum</taxon>
    </lineage>
</organism>
<dbReference type="Gene3D" id="3.40.50.1360">
    <property type="match status" value="1"/>
</dbReference>
<evidence type="ECO:0000313" key="6">
    <source>
        <dbReference type="Proteomes" id="UP000886829"/>
    </source>
</evidence>
<keyword evidence="2 5" id="KW-0238">DNA-binding</keyword>